<dbReference type="AlphaFoldDB" id="A0A427TRD2"/>
<accession>A0A427TRD2</accession>
<dbReference type="EMBL" id="RSFW01000013">
    <property type="protein sequence ID" value="RSD27001.1"/>
    <property type="molecule type" value="Genomic_DNA"/>
</dbReference>
<name>A0A427TRD2_9BACI</name>
<dbReference type="RefSeq" id="WP_125479992.1">
    <property type="nucleotide sequence ID" value="NZ_RSFW01000013.1"/>
</dbReference>
<sequence length="128" mass="15227">MKIESIIYVINNLMEKHQYGYARSMIINEWARLTEGRNYQKLSSEAKELFKVVESEKAKPDFNLLTEKDKRILLTLNEAVRDVKLPYAQKIFRQHRELIIKSYAQNWLTSDARFLCQVWSKNTTENVI</sequence>
<protein>
    <submittedName>
        <fullName evidence="1">Uncharacterized protein</fullName>
    </submittedName>
</protein>
<evidence type="ECO:0000313" key="1">
    <source>
        <dbReference type="EMBL" id="RSD27001.1"/>
    </source>
</evidence>
<reference evidence="2" key="1">
    <citation type="submission" date="2018-12" db="EMBL/GenBank/DDBJ databases">
        <title>Bacillus chawlae sp. nov., Bacillus glennii sp. nov., and Bacillus saganii sp. nov. Isolated from the Vehicle Assembly Building at Kennedy Space Center where the Viking Spacecraft were Assembled.</title>
        <authorList>
            <person name="Seuylemezian A."/>
            <person name="Vaishampayan P."/>
        </authorList>
    </citation>
    <scope>NUCLEOTIDE SEQUENCE [LARGE SCALE GENOMIC DNA]</scope>
    <source>
        <strain evidence="2">DSM 13966</strain>
    </source>
</reference>
<evidence type="ECO:0000313" key="2">
    <source>
        <dbReference type="Proteomes" id="UP000279911"/>
    </source>
</evidence>
<organism evidence="1 2">
    <name type="scientific">Mesobacillus subterraneus</name>
    <dbReference type="NCBI Taxonomy" id="285983"/>
    <lineage>
        <taxon>Bacteria</taxon>
        <taxon>Bacillati</taxon>
        <taxon>Bacillota</taxon>
        <taxon>Bacilli</taxon>
        <taxon>Bacillales</taxon>
        <taxon>Bacillaceae</taxon>
        <taxon>Mesobacillus</taxon>
    </lineage>
</organism>
<dbReference type="Proteomes" id="UP000279911">
    <property type="component" value="Unassembled WGS sequence"/>
</dbReference>
<gene>
    <name evidence="1" type="ORF">EJA10_10670</name>
</gene>
<comment type="caution">
    <text evidence="1">The sequence shown here is derived from an EMBL/GenBank/DDBJ whole genome shotgun (WGS) entry which is preliminary data.</text>
</comment>
<dbReference type="OrthoDB" id="2861783at2"/>
<proteinExistence type="predicted"/>